<dbReference type="Proteomes" id="UP000030745">
    <property type="component" value="Unassembled WGS sequence"/>
</dbReference>
<dbReference type="InterPro" id="IPR001680">
    <property type="entry name" value="WD40_rpt"/>
</dbReference>
<dbReference type="PROSITE" id="PS50082">
    <property type="entry name" value="WD_REPEATS_2"/>
    <property type="match status" value="3"/>
</dbReference>
<evidence type="ECO:0000313" key="5">
    <source>
        <dbReference type="EMBL" id="KDO28817.1"/>
    </source>
</evidence>
<dbReference type="STRING" id="695850.A0A067CPS7"/>
<evidence type="ECO:0000313" key="6">
    <source>
        <dbReference type="Proteomes" id="UP000030745"/>
    </source>
</evidence>
<dbReference type="PANTHER" id="PTHR14221">
    <property type="entry name" value="WD REPEAT DOMAIN 44"/>
    <property type="match status" value="1"/>
</dbReference>
<feature type="region of interest" description="Disordered" evidence="4">
    <location>
        <begin position="147"/>
        <end position="167"/>
    </location>
</feature>
<dbReference type="Gene3D" id="2.130.10.10">
    <property type="entry name" value="YVTN repeat-like/Quinoprotein amine dehydrogenase"/>
    <property type="match status" value="1"/>
</dbReference>
<evidence type="ECO:0000256" key="4">
    <source>
        <dbReference type="SAM" id="MobiDB-lite"/>
    </source>
</evidence>
<dbReference type="AlphaFoldDB" id="A0A067CPS7"/>
<feature type="compositionally biased region" description="Polar residues" evidence="4">
    <location>
        <begin position="15"/>
        <end position="26"/>
    </location>
</feature>
<dbReference type="GeneID" id="24141261"/>
<dbReference type="SUPFAM" id="SSF50978">
    <property type="entry name" value="WD40 repeat-like"/>
    <property type="match status" value="1"/>
</dbReference>
<gene>
    <name evidence="5" type="ORF">SPRG_20020</name>
</gene>
<keyword evidence="2" id="KW-0677">Repeat</keyword>
<dbReference type="RefSeq" id="XP_012200548.1">
    <property type="nucleotide sequence ID" value="XM_012345158.1"/>
</dbReference>
<organism evidence="5 6">
    <name type="scientific">Saprolegnia parasitica (strain CBS 223.65)</name>
    <dbReference type="NCBI Taxonomy" id="695850"/>
    <lineage>
        <taxon>Eukaryota</taxon>
        <taxon>Sar</taxon>
        <taxon>Stramenopiles</taxon>
        <taxon>Oomycota</taxon>
        <taxon>Saprolegniomycetes</taxon>
        <taxon>Saprolegniales</taxon>
        <taxon>Saprolegniaceae</taxon>
        <taxon>Saprolegnia</taxon>
    </lineage>
</organism>
<accession>A0A067CPS7</accession>
<feature type="repeat" description="WD" evidence="3">
    <location>
        <begin position="186"/>
        <end position="219"/>
    </location>
</feature>
<dbReference type="PRINTS" id="PR00320">
    <property type="entry name" value="GPROTEINBRPT"/>
</dbReference>
<feature type="repeat" description="WD" evidence="3">
    <location>
        <begin position="243"/>
        <end position="283"/>
    </location>
</feature>
<feature type="repeat" description="WD" evidence="3">
    <location>
        <begin position="283"/>
        <end position="325"/>
    </location>
</feature>
<dbReference type="InterPro" id="IPR036322">
    <property type="entry name" value="WD40_repeat_dom_sf"/>
</dbReference>
<dbReference type="PANTHER" id="PTHR14221:SF0">
    <property type="entry name" value="WD REPEAT-CONTAINING PROTEIN 44"/>
    <property type="match status" value="1"/>
</dbReference>
<dbReference type="InterPro" id="IPR015943">
    <property type="entry name" value="WD40/YVTN_repeat-like_dom_sf"/>
</dbReference>
<evidence type="ECO:0000256" key="2">
    <source>
        <dbReference type="ARBA" id="ARBA00022737"/>
    </source>
</evidence>
<dbReference type="PROSITE" id="PS50294">
    <property type="entry name" value="WD_REPEATS_REGION"/>
    <property type="match status" value="3"/>
</dbReference>
<feature type="compositionally biased region" description="Pro residues" evidence="4">
    <location>
        <begin position="49"/>
        <end position="61"/>
    </location>
</feature>
<dbReference type="InterPro" id="IPR020472">
    <property type="entry name" value="WD40_PAC1"/>
</dbReference>
<protein>
    <submittedName>
        <fullName evidence="5">Uncharacterized protein</fullName>
    </submittedName>
</protein>
<keyword evidence="1 3" id="KW-0853">WD repeat</keyword>
<feature type="region of interest" description="Disordered" evidence="4">
    <location>
        <begin position="1"/>
        <end position="79"/>
    </location>
</feature>
<dbReference type="InterPro" id="IPR040324">
    <property type="entry name" value="WDR44/Dgr2"/>
</dbReference>
<keyword evidence="6" id="KW-1185">Reference proteome</keyword>
<dbReference type="SMART" id="SM00320">
    <property type="entry name" value="WD40"/>
    <property type="match status" value="7"/>
</dbReference>
<feature type="compositionally biased region" description="Basic residues" evidence="4">
    <location>
        <begin position="147"/>
        <end position="158"/>
    </location>
</feature>
<sequence>MDGAVAASPEKPTRTRSMSSDETTGASEEDFYDAHDEEGQSPRRSVVVPCPPSKPELPPIPEQLQESVVRPEEPLPPATSDAVDVFVVRNKDTGEVYDIRELEAHPVDCYTMFPQNFEPPAADDESEPHIHEEKSKTSIKARLRMTFKKKDKQSKAKAKPMAGAVHVGSSTKDKREFSALTVAQTITCHHGTIWTMKFSHDGARLVTGGQDAILRVWKVHALGGADAETSPRPLFVETPEQSYQGHSMPIVDVSWSRSNFILSASMDKTVRLWHISKEECLHVFQHPDSVPAVDFHPKDDRFFLSGCFDNKARIWNIPDGCVVSYVQTPVMITAATFHPSGSRVIVGLLHGQCILYQVNNHQAMNYYTQIDCRNARGATRKGRKVTGIEFTPEGKFFLVTTNDSRMRLFSVDNYARVCKYKGLRNEYLQIKGRFSQDGDYVICGSETGNVYIWHKANASAHGAGLLGGKQDRNQSFEYFTAVEGASGVVTVALFAPASTFALAPLPTTDHDNVHVQACTGYMVTATYDGAIKVFTRLSDAS</sequence>
<dbReference type="OMA" id="DGCIKFF"/>
<dbReference type="OrthoDB" id="408728at2759"/>
<feature type="compositionally biased region" description="Basic and acidic residues" evidence="4">
    <location>
        <begin position="32"/>
        <end position="41"/>
    </location>
</feature>
<dbReference type="EMBL" id="KK583209">
    <property type="protein sequence ID" value="KDO28817.1"/>
    <property type="molecule type" value="Genomic_DNA"/>
</dbReference>
<dbReference type="KEGG" id="spar:SPRG_20020"/>
<name>A0A067CPS7_SAPPC</name>
<evidence type="ECO:0000256" key="1">
    <source>
        <dbReference type="ARBA" id="ARBA00022574"/>
    </source>
</evidence>
<dbReference type="VEuPathDB" id="FungiDB:SPRG_20020"/>
<proteinExistence type="predicted"/>
<evidence type="ECO:0000256" key="3">
    <source>
        <dbReference type="PROSITE-ProRule" id="PRU00221"/>
    </source>
</evidence>
<reference evidence="5 6" key="1">
    <citation type="journal article" date="2013" name="PLoS Genet.">
        <title>Distinctive expansion of potential virulence genes in the genome of the oomycete fish pathogen Saprolegnia parasitica.</title>
        <authorList>
            <person name="Jiang R.H."/>
            <person name="de Bruijn I."/>
            <person name="Haas B.J."/>
            <person name="Belmonte R."/>
            <person name="Lobach L."/>
            <person name="Christie J."/>
            <person name="van den Ackerveken G."/>
            <person name="Bottin A."/>
            <person name="Bulone V."/>
            <person name="Diaz-Moreno S.M."/>
            <person name="Dumas B."/>
            <person name="Fan L."/>
            <person name="Gaulin E."/>
            <person name="Govers F."/>
            <person name="Grenville-Briggs L.J."/>
            <person name="Horner N.R."/>
            <person name="Levin J.Z."/>
            <person name="Mammella M."/>
            <person name="Meijer H.J."/>
            <person name="Morris P."/>
            <person name="Nusbaum C."/>
            <person name="Oome S."/>
            <person name="Phillips A.J."/>
            <person name="van Rooyen D."/>
            <person name="Rzeszutek E."/>
            <person name="Saraiva M."/>
            <person name="Secombes C.J."/>
            <person name="Seidl M.F."/>
            <person name="Snel B."/>
            <person name="Stassen J.H."/>
            <person name="Sykes S."/>
            <person name="Tripathy S."/>
            <person name="van den Berg H."/>
            <person name="Vega-Arreguin J.C."/>
            <person name="Wawra S."/>
            <person name="Young S.K."/>
            <person name="Zeng Q."/>
            <person name="Dieguez-Uribeondo J."/>
            <person name="Russ C."/>
            <person name="Tyler B.M."/>
            <person name="van West P."/>
        </authorList>
    </citation>
    <scope>NUCLEOTIDE SEQUENCE [LARGE SCALE GENOMIC DNA]</scope>
    <source>
        <strain evidence="5 6">CBS 223.65</strain>
    </source>
</reference>
<dbReference type="Pfam" id="PF00400">
    <property type="entry name" value="WD40"/>
    <property type="match status" value="4"/>
</dbReference>